<dbReference type="GO" id="GO:0071555">
    <property type="term" value="P:cell wall organization"/>
    <property type="evidence" value="ECO:0007669"/>
    <property type="project" value="TreeGrafter"/>
</dbReference>
<feature type="transmembrane region" description="Helical" evidence="8">
    <location>
        <begin position="166"/>
        <end position="188"/>
    </location>
</feature>
<dbReference type="GO" id="GO:0005886">
    <property type="term" value="C:plasma membrane"/>
    <property type="evidence" value="ECO:0007669"/>
    <property type="project" value="TreeGrafter"/>
</dbReference>
<dbReference type="EMBL" id="LR862152">
    <property type="protein sequence ID" value="CAD1834349.1"/>
    <property type="molecule type" value="Genomic_DNA"/>
</dbReference>
<evidence type="ECO:0000313" key="9">
    <source>
        <dbReference type="EMBL" id="CAD1834349.1"/>
    </source>
</evidence>
<dbReference type="CDD" id="cd06852">
    <property type="entry name" value="GT_MraY"/>
    <property type="match status" value="1"/>
</dbReference>
<feature type="transmembrane region" description="Helical" evidence="8">
    <location>
        <begin position="503"/>
        <end position="524"/>
    </location>
</feature>
<evidence type="ECO:0000256" key="8">
    <source>
        <dbReference type="SAM" id="Phobius"/>
    </source>
</evidence>
<keyword evidence="4 8" id="KW-0812">Transmembrane</keyword>
<comment type="subcellular location">
    <subcellularLocation>
        <location evidence="1">Membrane</location>
        <topology evidence="1">Multi-pass membrane protein</topology>
    </subcellularLocation>
</comment>
<feature type="transmembrane region" description="Helical" evidence="8">
    <location>
        <begin position="457"/>
        <end position="478"/>
    </location>
</feature>
<dbReference type="PROSITE" id="PS01347">
    <property type="entry name" value="MRAY_1"/>
    <property type="match status" value="1"/>
</dbReference>
<dbReference type="InterPro" id="IPR003524">
    <property type="entry name" value="PNAcMuramoyl-5peptid_Trfase"/>
</dbReference>
<evidence type="ECO:0000256" key="6">
    <source>
        <dbReference type="ARBA" id="ARBA00023136"/>
    </source>
</evidence>
<feature type="region of interest" description="Disordered" evidence="7">
    <location>
        <begin position="1"/>
        <end position="30"/>
    </location>
</feature>
<dbReference type="PROSITE" id="PS01348">
    <property type="entry name" value="MRAY_2"/>
    <property type="match status" value="1"/>
</dbReference>
<proteinExistence type="inferred from homology"/>
<gene>
    <name evidence="9" type="ORF">CB5_LOCUS17560</name>
</gene>
<evidence type="ECO:0000256" key="2">
    <source>
        <dbReference type="ARBA" id="ARBA00005583"/>
    </source>
</evidence>
<dbReference type="GO" id="GO:0044038">
    <property type="term" value="P:cell wall macromolecule biosynthetic process"/>
    <property type="evidence" value="ECO:0007669"/>
    <property type="project" value="TreeGrafter"/>
</dbReference>
<dbReference type="PANTHER" id="PTHR22926:SF5">
    <property type="entry name" value="PHOSPHO-N-ACETYLMURAMOYL-PENTAPEPTIDE-TRANSFERASE HOMOLOG"/>
    <property type="match status" value="1"/>
</dbReference>
<sequence length="527" mass="57439">MESIPINKLKAKKKKKNPTHDSKHLRFPARPLHPRPHPISLFLFSHVRRRRRRRSYEPHLARLGFRRTLRPSAAAAAASFRFRCLYFRSKSVGQRWNARNLAFVVAAMDESSVEFSAIEDSNGVWEGSLLLSCLQDRSEAPGDSLTAAAHRLANLRQGDKRKGEGLFRTGMLINFWLITFIVIFLLWFDWFSWRIVRKPLKPFFLTKPFIVSAILSAFAGLLYVPIVDNLKIHQILRKEGPKHSSKRGTPTMGGLFFIPVGIVVAKALAGDSSTQLSGAAIGTLAFGGIGLLDDLLSCIKGHNYGLSGWVKLGSCRNMVLFLAGLGIYIIAIQHEVFSSSSSPLGLVYLGRLYLGLTTFCFAATGNGVNLTDGLDGLAGGAAALAFMGMSVAVLAICPASCIWSLDGGACIGFLFHNRYKASVFMGDTGSLALGGALAAMASCTGMFFPLFVASGLFVLEVLSVIMQVLSVQATKRLYGVSRRVFRMAPVHHHFELCGFKEPVIVATAYVISYALALLAGYVGLISV</sequence>
<name>A0A6V7PU34_ANACO</name>
<keyword evidence="3" id="KW-0808">Transferase</keyword>
<feature type="transmembrane region" description="Helical" evidence="8">
    <location>
        <begin position="208"/>
        <end position="227"/>
    </location>
</feature>
<dbReference type="AlphaFoldDB" id="A0A6V7PU34"/>
<keyword evidence="6 8" id="KW-0472">Membrane</keyword>
<evidence type="ECO:0000256" key="7">
    <source>
        <dbReference type="SAM" id="MobiDB-lite"/>
    </source>
</evidence>
<comment type="similarity">
    <text evidence="2">Belongs to the glycosyltransferase 4 family. MraY subfamily.</text>
</comment>
<feature type="transmembrane region" description="Helical" evidence="8">
    <location>
        <begin position="275"/>
        <end position="296"/>
    </location>
</feature>
<protein>
    <recommendedName>
        <fullName evidence="10">Phospho-N-acetylmuramoyl-pentapeptide- transferase homolog</fullName>
    </recommendedName>
</protein>
<feature type="transmembrane region" description="Helical" evidence="8">
    <location>
        <begin position="376"/>
        <end position="396"/>
    </location>
</feature>
<dbReference type="Pfam" id="PF00953">
    <property type="entry name" value="Glycos_transf_4"/>
    <property type="match status" value="1"/>
</dbReference>
<feature type="transmembrane region" description="Helical" evidence="8">
    <location>
        <begin position="317"/>
        <end position="334"/>
    </location>
</feature>
<organism evidence="9">
    <name type="scientific">Ananas comosus var. bracteatus</name>
    <name type="common">red pineapple</name>
    <dbReference type="NCBI Taxonomy" id="296719"/>
    <lineage>
        <taxon>Eukaryota</taxon>
        <taxon>Viridiplantae</taxon>
        <taxon>Streptophyta</taxon>
        <taxon>Embryophyta</taxon>
        <taxon>Tracheophyta</taxon>
        <taxon>Spermatophyta</taxon>
        <taxon>Magnoliopsida</taxon>
        <taxon>Liliopsida</taxon>
        <taxon>Poales</taxon>
        <taxon>Bromeliaceae</taxon>
        <taxon>Bromelioideae</taxon>
        <taxon>Ananas</taxon>
    </lineage>
</organism>
<dbReference type="Pfam" id="PF10555">
    <property type="entry name" value="MraY_sig1"/>
    <property type="match status" value="1"/>
</dbReference>
<evidence type="ECO:0008006" key="10">
    <source>
        <dbReference type="Google" id="ProtNLM"/>
    </source>
</evidence>
<dbReference type="GO" id="GO:0008963">
    <property type="term" value="F:phospho-N-acetylmuramoyl-pentapeptide-transferase activity"/>
    <property type="evidence" value="ECO:0007669"/>
    <property type="project" value="InterPro"/>
</dbReference>
<evidence type="ECO:0000256" key="5">
    <source>
        <dbReference type="ARBA" id="ARBA00022989"/>
    </source>
</evidence>
<feature type="transmembrane region" description="Helical" evidence="8">
    <location>
        <begin position="248"/>
        <end position="269"/>
    </location>
</feature>
<dbReference type="PANTHER" id="PTHR22926">
    <property type="entry name" value="PHOSPHO-N-ACETYLMURAMOYL-PENTAPEPTIDE-TRANSFERASE"/>
    <property type="match status" value="1"/>
</dbReference>
<accession>A0A6V7PU34</accession>
<dbReference type="InterPro" id="IPR018480">
    <property type="entry name" value="PNAcMuramoyl-5peptid_Trfase_CS"/>
</dbReference>
<evidence type="ECO:0000256" key="4">
    <source>
        <dbReference type="ARBA" id="ARBA00022692"/>
    </source>
</evidence>
<keyword evidence="5 8" id="KW-1133">Transmembrane helix</keyword>
<evidence type="ECO:0000256" key="3">
    <source>
        <dbReference type="ARBA" id="ARBA00022679"/>
    </source>
</evidence>
<feature type="transmembrane region" description="Helical" evidence="8">
    <location>
        <begin position="346"/>
        <end position="364"/>
    </location>
</feature>
<reference evidence="9" key="1">
    <citation type="submission" date="2020-07" db="EMBL/GenBank/DDBJ databases">
        <authorList>
            <person name="Lin J."/>
        </authorList>
    </citation>
    <scope>NUCLEOTIDE SEQUENCE</scope>
</reference>
<evidence type="ECO:0000256" key="1">
    <source>
        <dbReference type="ARBA" id="ARBA00004141"/>
    </source>
</evidence>
<dbReference type="InterPro" id="IPR000715">
    <property type="entry name" value="Glycosyl_transferase_4"/>
</dbReference>
<dbReference type="NCBIfam" id="TIGR00445">
    <property type="entry name" value="mraY"/>
    <property type="match status" value="1"/>
</dbReference>